<dbReference type="Pfam" id="PF07814">
    <property type="entry name" value="WAPL"/>
    <property type="match status" value="1"/>
</dbReference>
<dbReference type="EMBL" id="KN846957">
    <property type="protein sequence ID" value="KIW71532.1"/>
    <property type="molecule type" value="Genomic_DNA"/>
</dbReference>
<accession>A0A0D2EB92</accession>
<dbReference type="PANTHER" id="PTHR22100:SF13">
    <property type="entry name" value="WINGS APART-LIKE PROTEIN HOMOLOG"/>
    <property type="match status" value="1"/>
</dbReference>
<comment type="similarity">
    <text evidence="1">Belongs to the WAPL family.</text>
</comment>
<dbReference type="PANTHER" id="PTHR22100">
    <property type="entry name" value="WINGS APART-LIKE PROTEIN HOMOLOG"/>
    <property type="match status" value="1"/>
</dbReference>
<evidence type="ECO:0000259" key="3">
    <source>
        <dbReference type="Pfam" id="PF07814"/>
    </source>
</evidence>
<evidence type="ECO:0000256" key="1">
    <source>
        <dbReference type="ARBA" id="ARBA00006854"/>
    </source>
</evidence>
<feature type="region of interest" description="Disordered" evidence="2">
    <location>
        <begin position="33"/>
        <end position="302"/>
    </location>
</feature>
<dbReference type="STRING" id="5601.A0A0D2EB92"/>
<dbReference type="AlphaFoldDB" id="A0A0D2EB92"/>
<feature type="compositionally biased region" description="Basic residues" evidence="2">
    <location>
        <begin position="109"/>
        <end position="120"/>
    </location>
</feature>
<feature type="compositionally biased region" description="Polar residues" evidence="2">
    <location>
        <begin position="342"/>
        <end position="361"/>
    </location>
</feature>
<gene>
    <name evidence="4" type="ORF">PV04_03687</name>
</gene>
<dbReference type="InterPro" id="IPR016024">
    <property type="entry name" value="ARM-type_fold"/>
</dbReference>
<evidence type="ECO:0000313" key="4">
    <source>
        <dbReference type="EMBL" id="KIW71532.1"/>
    </source>
</evidence>
<evidence type="ECO:0000313" key="5">
    <source>
        <dbReference type="Proteomes" id="UP000054266"/>
    </source>
</evidence>
<feature type="compositionally biased region" description="Basic residues" evidence="2">
    <location>
        <begin position="141"/>
        <end position="161"/>
    </location>
</feature>
<sequence>MEFPVARRKVNTYGKGARKVRVHDLFDVGTEPLFGPTKSTEHYAPEPPAPSQAGNISQYGDGTQVRATTVPGTDETEEDAIATRPPTLTPNDPSAIFDIQSSEDDSGKLKSKRISKKRKMSTVTPGQYDEFAKATSDPRVTMHKAKRSQKLGKNGKPRMLQHKAVNAQGVVGSLKPEKPQPASRRSVKTGTKNIARRAPGSNPPSSSGVVVSKTLLSRDVRASSGSSADLSDTSNHSGVSGRSTPKRKRGGSNEGFASPTPSDLHLTSLRLTPGSGSQRSHLSSEDEKMTDAPISTAPTGRARLIDRLDAPRAQSTGNLSKPAPSIQKEVLRRLNQPVADTAPSQNSTSLALGNQTSSQPVAASGRPRATYAKQRSYLSDMVDSLDSDLSASTSQISSQQNHSQAFSFTSGITQMEMDLEDSDEADTVSRIKSIHELRRGGAVRKFDLELQTILEDIESTTKSLRVTGLLQLADKLHEHTFLRHFQDSGNFQRLIDCVNDSLDAVSALFVALIFQFVISTESSSPRVLLLVLDALYRLPPRFLSETRSVSRLAKDRSQNLSKLLANDIAGFEKRQAKILGQPSLNVDRTLLGAIESAQRKLISLKEPLPRLPRTLVGEVLSLFTKPRAETAAGATSTQIETVRLLLSFLEIACANHELAGSRLPTLRLQELGQAVAGTMRDARSSHPEVEHSCLRLIVSLSNNDAEVCDAFSKGALIGTVFNVVDEHFLTLAGLAALEKEFDSSRLESVILAVGCLLNLAECADAAREMMLVQDLSGKSLVHNLIDIFNSHVDQATEAMTMDQTQILVAFGYISALLCTLCLNPTAYTRISEYIKGEGLSQLFGAADTFLQHLQTVEAALEDGEGSAVGFTARFTTVLEAVKKRDL</sequence>
<keyword evidence="5" id="KW-1185">Reference proteome</keyword>
<dbReference type="SUPFAM" id="SSF48371">
    <property type="entry name" value="ARM repeat"/>
    <property type="match status" value="1"/>
</dbReference>
<dbReference type="Gene3D" id="1.25.10.10">
    <property type="entry name" value="Leucine-rich Repeat Variant"/>
    <property type="match status" value="1"/>
</dbReference>
<reference evidence="4 5" key="1">
    <citation type="submission" date="2015-01" db="EMBL/GenBank/DDBJ databases">
        <title>The Genome Sequence of Capronia semiimmersa CBS27337.</title>
        <authorList>
            <consortium name="The Broad Institute Genomics Platform"/>
            <person name="Cuomo C."/>
            <person name="de Hoog S."/>
            <person name="Gorbushina A."/>
            <person name="Stielow B."/>
            <person name="Teixiera M."/>
            <person name="Abouelleil A."/>
            <person name="Chapman S.B."/>
            <person name="Priest M."/>
            <person name="Young S.K."/>
            <person name="Wortman J."/>
            <person name="Nusbaum C."/>
            <person name="Birren B."/>
        </authorList>
    </citation>
    <scope>NUCLEOTIDE SEQUENCE [LARGE SCALE GENOMIC DNA]</scope>
    <source>
        <strain evidence="4 5">CBS 27337</strain>
    </source>
</reference>
<name>A0A0D2EB92_9EURO</name>
<dbReference type="Proteomes" id="UP000054266">
    <property type="component" value="Unassembled WGS sequence"/>
</dbReference>
<dbReference type="InterPro" id="IPR011989">
    <property type="entry name" value="ARM-like"/>
</dbReference>
<feature type="domain" description="Wings apart-like protein C-terminal" evidence="3">
    <location>
        <begin position="431"/>
        <end position="764"/>
    </location>
</feature>
<organism evidence="4 5">
    <name type="scientific">Phialophora macrospora</name>
    <dbReference type="NCBI Taxonomy" id="1851006"/>
    <lineage>
        <taxon>Eukaryota</taxon>
        <taxon>Fungi</taxon>
        <taxon>Dikarya</taxon>
        <taxon>Ascomycota</taxon>
        <taxon>Pezizomycotina</taxon>
        <taxon>Eurotiomycetes</taxon>
        <taxon>Chaetothyriomycetidae</taxon>
        <taxon>Chaetothyriales</taxon>
        <taxon>Herpotrichiellaceae</taxon>
        <taxon>Phialophora</taxon>
    </lineage>
</organism>
<dbReference type="InterPro" id="IPR039874">
    <property type="entry name" value="WAPL"/>
</dbReference>
<dbReference type="HOGENOM" id="CLU_015677_0_0_1"/>
<proteinExistence type="inferred from homology"/>
<evidence type="ECO:0000256" key="2">
    <source>
        <dbReference type="SAM" id="MobiDB-lite"/>
    </source>
</evidence>
<feature type="compositionally biased region" description="Polar residues" evidence="2">
    <location>
        <begin position="52"/>
        <end position="71"/>
    </location>
</feature>
<feature type="compositionally biased region" description="Low complexity" evidence="2">
    <location>
        <begin position="222"/>
        <end position="234"/>
    </location>
</feature>
<protein>
    <recommendedName>
        <fullName evidence="3">Wings apart-like protein C-terminal domain-containing protein</fullName>
    </recommendedName>
</protein>
<dbReference type="InterPro" id="IPR022771">
    <property type="entry name" value="WAPL_C"/>
</dbReference>
<feature type="compositionally biased region" description="Low complexity" evidence="2">
    <location>
        <begin position="199"/>
        <end position="212"/>
    </location>
</feature>
<feature type="region of interest" description="Disordered" evidence="2">
    <location>
        <begin position="339"/>
        <end position="369"/>
    </location>
</feature>